<gene>
    <name evidence="1" type="ORF">RESH_00955</name>
</gene>
<comment type="caution">
    <text evidence="1">The sequence shown here is derived from an EMBL/GenBank/DDBJ whole genome shotgun (WGS) entry which is preliminary data.</text>
</comment>
<dbReference type="Proteomes" id="UP000011996">
    <property type="component" value="Unassembled WGS sequence"/>
</dbReference>
<dbReference type="AlphaFoldDB" id="M5SAH8"/>
<accession>M5SAH8</accession>
<protein>
    <recommendedName>
        <fullName evidence="3">Helix-turn-helix domain-containing protein</fullName>
    </recommendedName>
</protein>
<proteinExistence type="predicted"/>
<sequence>MNNELKPITLDPKWPAAMNAAAAAAYCGIGERTFRSLVASGWVVPRKIGPRCIRYLRVDLDQSLSELPTGRGEMPAKDA</sequence>
<dbReference type="EMBL" id="ANOF01000034">
    <property type="protein sequence ID" value="EMI28480.1"/>
    <property type="molecule type" value="Genomic_DNA"/>
</dbReference>
<dbReference type="PATRIC" id="fig|1263868.3.peg.1035"/>
<dbReference type="STRING" id="1263868.RESH_00955"/>
<evidence type="ECO:0000313" key="1">
    <source>
        <dbReference type="EMBL" id="EMI28480.1"/>
    </source>
</evidence>
<reference evidence="1 2" key="1">
    <citation type="journal article" date="2013" name="Mar. Genomics">
        <title>Expression of sulfatases in Rhodopirellula baltica and the diversity of sulfatases in the genus Rhodopirellula.</title>
        <authorList>
            <person name="Wegner C.E."/>
            <person name="Richter-Heitmann T."/>
            <person name="Klindworth A."/>
            <person name="Klockow C."/>
            <person name="Richter M."/>
            <person name="Achstetter T."/>
            <person name="Glockner F.O."/>
            <person name="Harder J."/>
        </authorList>
    </citation>
    <scope>NUCLEOTIDE SEQUENCE [LARGE SCALE GENOMIC DNA]</scope>
    <source>
        <strain evidence="1 2">SH398</strain>
    </source>
</reference>
<evidence type="ECO:0000313" key="2">
    <source>
        <dbReference type="Proteomes" id="UP000011996"/>
    </source>
</evidence>
<name>M5SAH8_9BACT</name>
<evidence type="ECO:0008006" key="3">
    <source>
        <dbReference type="Google" id="ProtNLM"/>
    </source>
</evidence>
<organism evidence="1 2">
    <name type="scientific">Rhodopirellula europaea SH398</name>
    <dbReference type="NCBI Taxonomy" id="1263868"/>
    <lineage>
        <taxon>Bacteria</taxon>
        <taxon>Pseudomonadati</taxon>
        <taxon>Planctomycetota</taxon>
        <taxon>Planctomycetia</taxon>
        <taxon>Pirellulales</taxon>
        <taxon>Pirellulaceae</taxon>
        <taxon>Rhodopirellula</taxon>
    </lineage>
</organism>